<dbReference type="PANTHER" id="PTHR47691:SF3">
    <property type="entry name" value="HTH-TYPE TRANSCRIPTIONAL REGULATOR RV0890C-RELATED"/>
    <property type="match status" value="1"/>
</dbReference>
<evidence type="ECO:0000313" key="3">
    <source>
        <dbReference type="Proteomes" id="UP000326505"/>
    </source>
</evidence>
<dbReference type="Proteomes" id="UP000326505">
    <property type="component" value="Chromosome"/>
</dbReference>
<dbReference type="KEGG" id="sspb:CP982_40205"/>
<name>A0A5P2XNW1_STRST</name>
<dbReference type="Proteomes" id="UP000549009">
    <property type="component" value="Unassembled WGS sequence"/>
</dbReference>
<reference evidence="1 4" key="2">
    <citation type="submission" date="2020-08" db="EMBL/GenBank/DDBJ databases">
        <title>Genomic Encyclopedia of Type Strains, Phase III (KMG-III): the genomes of soil and plant-associated and newly described type strains.</title>
        <authorList>
            <person name="Whitman W."/>
        </authorList>
    </citation>
    <scope>NUCLEOTIDE SEQUENCE [LARGE SCALE GENOMIC DNA]</scope>
    <source>
        <strain evidence="1 4">CECT 3146</strain>
    </source>
</reference>
<dbReference type="Gene3D" id="2.40.10.120">
    <property type="match status" value="1"/>
</dbReference>
<dbReference type="Gene3D" id="3.40.50.300">
    <property type="entry name" value="P-loop containing nucleotide triphosphate hydrolases"/>
    <property type="match status" value="1"/>
</dbReference>
<gene>
    <name evidence="2" type="ORF">CP982_40205</name>
    <name evidence="1" type="ORF">FHS40_001453</name>
</gene>
<dbReference type="SUPFAM" id="SSF50494">
    <property type="entry name" value="Trypsin-like serine proteases"/>
    <property type="match status" value="1"/>
</dbReference>
<accession>A0A5P2XNW1</accession>
<dbReference type="PANTHER" id="PTHR47691">
    <property type="entry name" value="REGULATOR-RELATED"/>
    <property type="match status" value="1"/>
</dbReference>
<dbReference type="SUPFAM" id="SSF52540">
    <property type="entry name" value="P-loop containing nucleoside triphosphate hydrolases"/>
    <property type="match status" value="1"/>
</dbReference>
<dbReference type="PRINTS" id="PR00364">
    <property type="entry name" value="DISEASERSIST"/>
</dbReference>
<protein>
    <submittedName>
        <fullName evidence="1">Tetratricopeptide (TPR) repeat protein</fullName>
    </submittedName>
</protein>
<sequence length="1003" mass="108842">MTVRVALSDGGATLGTGVAIAPQGLVVTCRHVLEAGGLDVKAAEPPRVDVHFPSVDHWKALRLRASVVAYCADSDDDLVCLRTEAPLPRGRVAVLGDAASSQWHEFITYGYRSLGKYRGLLAQGTIMGEIEAPEGHFLLAEPVQLRSSDVAEGMSGAPVLDRVRNLVVGMVSEKWGSGATAEDRDTAWAVNAHLVTFPPFSLVVRSDALPMEHAEPPRMADELLGRVQPPRFDHLEHAPRPLTEWVVRESVLERVDRAADDPETLVVGLVGFGGEGKTTLARQWLERRRTPDDTPHLADRSPATDTRCFWWSFAERPSADDFLEAALDYVSGGRVTSDDCADGRARAEIVASLLGTQPYVFVLDGLETVQEQRGDHYGSVLSAHLRDFLTFFATPGHRSLCLVTSRAPIVDLVAFVTYRQIDVPALTGPASRDLLATSGVTGSDAALERVGLRWGGHALTLSLIAAYLVRRHGGDVRRVNTLPPPDPDLPRAELVHDVLAQYDACLSPAERHLLVGLSAFRTPVGTEALQVVLAHGTPGQEGAAPVSEPSAPQAAYAAALVHLVDARVVRRDQDGRVSTHPLVRAYFAASVSPVDTVRLHTWAKGYYLRVAEASAEPPTTLEGLDPLIEAVHHSCRSGAYAEAYALVTHALYAGDRGLMTRELNAYDMVLACLADFFPRGDVRREPHTADGLPQMRGWLLHEVATSLQMLGRLWEAVATLRRAEAAFRGLGRHHQAAISCQNRVELHFALGQLTTAEGAITHAYELAGRAQDREDELVAETLHGTLCHYRGQDAEAEHAFASALRLAREFTPIPLLYGWSGIHYAEHLRATGRPRAARRVLEANLEICRRARWTADEAVSLIGLGELALDGARRSGAAGRRAALAEGRTRIEAAHTLAQSTTRRDVLIRSLLARSRLASAANKPSLAREEATQALSLAYSGGYRIAEVEARLALARIHHGADDPDAAWQELIRAAETAQEIGYRRGEDAARELEGLLSGDGIE</sequence>
<keyword evidence="4" id="KW-1185">Reference proteome</keyword>
<dbReference type="EMBL" id="CP023690">
    <property type="protein sequence ID" value="QEV64152.1"/>
    <property type="molecule type" value="Genomic_DNA"/>
</dbReference>
<evidence type="ECO:0000313" key="1">
    <source>
        <dbReference type="EMBL" id="MBB5102400.1"/>
    </source>
</evidence>
<reference evidence="2 3" key="1">
    <citation type="submission" date="2017-09" db="EMBL/GenBank/DDBJ databases">
        <authorList>
            <person name="Lee N."/>
            <person name="Cho B.-K."/>
        </authorList>
    </citation>
    <scope>NUCLEOTIDE SEQUENCE [LARGE SCALE GENOMIC DNA]</scope>
    <source>
        <strain evidence="2 3">ATCC 27465</strain>
    </source>
</reference>
<dbReference type="AlphaFoldDB" id="A0A5P2XNW1"/>
<dbReference type="EMBL" id="JACHJD010000002">
    <property type="protein sequence ID" value="MBB5102400.1"/>
    <property type="molecule type" value="Genomic_DNA"/>
</dbReference>
<dbReference type="Pfam" id="PF13365">
    <property type="entry name" value="Trypsin_2"/>
    <property type="match status" value="1"/>
</dbReference>
<dbReference type="OrthoDB" id="134501at2"/>
<organism evidence="2 3">
    <name type="scientific">Streptomyces spectabilis</name>
    <dbReference type="NCBI Taxonomy" id="68270"/>
    <lineage>
        <taxon>Bacteria</taxon>
        <taxon>Bacillati</taxon>
        <taxon>Actinomycetota</taxon>
        <taxon>Actinomycetes</taxon>
        <taxon>Kitasatosporales</taxon>
        <taxon>Streptomycetaceae</taxon>
        <taxon>Streptomyces</taxon>
    </lineage>
</organism>
<dbReference type="InterPro" id="IPR027417">
    <property type="entry name" value="P-loop_NTPase"/>
</dbReference>
<evidence type="ECO:0000313" key="4">
    <source>
        <dbReference type="Proteomes" id="UP000549009"/>
    </source>
</evidence>
<dbReference type="RefSeq" id="WP_150515011.1">
    <property type="nucleotide sequence ID" value="NZ_BMSQ01000010.1"/>
</dbReference>
<dbReference type="SUPFAM" id="SSF48452">
    <property type="entry name" value="TPR-like"/>
    <property type="match status" value="1"/>
</dbReference>
<dbReference type="Gene3D" id="1.25.40.10">
    <property type="entry name" value="Tetratricopeptide repeat domain"/>
    <property type="match status" value="2"/>
</dbReference>
<evidence type="ECO:0000313" key="2">
    <source>
        <dbReference type="EMBL" id="QEV64152.1"/>
    </source>
</evidence>
<dbReference type="InterPro" id="IPR011990">
    <property type="entry name" value="TPR-like_helical_dom_sf"/>
</dbReference>
<proteinExistence type="predicted"/>
<dbReference type="InterPro" id="IPR009003">
    <property type="entry name" value="Peptidase_S1_PA"/>
</dbReference>